<accession>A0A9W6KL16</accession>
<evidence type="ECO:0000256" key="1">
    <source>
        <dbReference type="SAM" id="Phobius"/>
    </source>
</evidence>
<reference evidence="2" key="2">
    <citation type="submission" date="2023-01" db="EMBL/GenBank/DDBJ databases">
        <authorList>
            <person name="Sun Q."/>
            <person name="Evtushenko L."/>
        </authorList>
    </citation>
    <scope>NUCLEOTIDE SEQUENCE</scope>
    <source>
        <strain evidence="2">VKM Ac-1321</strain>
    </source>
</reference>
<dbReference type="Pfam" id="PF19744">
    <property type="entry name" value="DUF6232"/>
    <property type="match status" value="1"/>
</dbReference>
<protein>
    <submittedName>
        <fullName evidence="2">Uncharacterized protein</fullName>
    </submittedName>
</protein>
<evidence type="ECO:0000313" key="2">
    <source>
        <dbReference type="EMBL" id="GLL01419.1"/>
    </source>
</evidence>
<sequence length="165" mass="17606">MPTAGVYRTLESEGAVSMAVHAEKPGPTRAVYYPGPRAIVTGDYIESAEGHFRFDDLDVIDRVFVNAYPATHTALFTGVVELLLGAALAAASGGSLALLGSGCIAGLGMAAAVLYDGRQNPRWMALRALRNGREILVFQSRDQSEFGAVRRAVIRAVEASRGRRL</sequence>
<dbReference type="AlphaFoldDB" id="A0A9W6KL16"/>
<keyword evidence="1" id="KW-0472">Membrane</keyword>
<keyword evidence="3" id="KW-1185">Reference proteome</keyword>
<gene>
    <name evidence="2" type="ORF">GCM10017581_031600</name>
</gene>
<name>A0A9W6KL16_9ACTN</name>
<keyword evidence="1" id="KW-0812">Transmembrane</keyword>
<proteinExistence type="predicted"/>
<evidence type="ECO:0000313" key="3">
    <source>
        <dbReference type="Proteomes" id="UP001143480"/>
    </source>
</evidence>
<dbReference type="EMBL" id="BSFP01000015">
    <property type="protein sequence ID" value="GLL01419.1"/>
    <property type="molecule type" value="Genomic_DNA"/>
</dbReference>
<organism evidence="2 3">
    <name type="scientific">Dactylosporangium matsuzakiense</name>
    <dbReference type="NCBI Taxonomy" id="53360"/>
    <lineage>
        <taxon>Bacteria</taxon>
        <taxon>Bacillati</taxon>
        <taxon>Actinomycetota</taxon>
        <taxon>Actinomycetes</taxon>
        <taxon>Micromonosporales</taxon>
        <taxon>Micromonosporaceae</taxon>
        <taxon>Dactylosporangium</taxon>
    </lineage>
</organism>
<comment type="caution">
    <text evidence="2">The sequence shown here is derived from an EMBL/GenBank/DDBJ whole genome shotgun (WGS) entry which is preliminary data.</text>
</comment>
<dbReference type="Proteomes" id="UP001143480">
    <property type="component" value="Unassembled WGS sequence"/>
</dbReference>
<feature type="transmembrane region" description="Helical" evidence="1">
    <location>
        <begin position="70"/>
        <end position="90"/>
    </location>
</feature>
<dbReference type="InterPro" id="IPR045629">
    <property type="entry name" value="DUF6232"/>
</dbReference>
<reference evidence="2" key="1">
    <citation type="journal article" date="2014" name="Int. J. Syst. Evol. Microbiol.">
        <title>Complete genome sequence of Corynebacterium casei LMG S-19264T (=DSM 44701T), isolated from a smear-ripened cheese.</title>
        <authorList>
            <consortium name="US DOE Joint Genome Institute (JGI-PGF)"/>
            <person name="Walter F."/>
            <person name="Albersmeier A."/>
            <person name="Kalinowski J."/>
            <person name="Ruckert C."/>
        </authorList>
    </citation>
    <scope>NUCLEOTIDE SEQUENCE</scope>
    <source>
        <strain evidence="2">VKM Ac-1321</strain>
    </source>
</reference>
<feature type="transmembrane region" description="Helical" evidence="1">
    <location>
        <begin position="96"/>
        <end position="115"/>
    </location>
</feature>
<keyword evidence="1" id="KW-1133">Transmembrane helix</keyword>